<dbReference type="Proteomes" id="UP000769157">
    <property type="component" value="Unassembled WGS sequence"/>
</dbReference>
<protein>
    <submittedName>
        <fullName evidence="1">Uncharacterized protein</fullName>
    </submittedName>
</protein>
<gene>
    <name evidence="1" type="ORF">OGAPHI_005727</name>
</gene>
<proteinExistence type="predicted"/>
<sequence>MCNGTSLNLFFASWLSRKLWIKNLEKLNNVEELRAWNEYSAPMAAMDNKSGICSKFFSTLSVGMCTNGKLYLVIIWLRTNSEQRPGIVECFWLCEIGIFLNRSSCLERKNCDRSLVGESSESGEWFELFVPGESVKPMWLETVGNSFSIGAFMNSNSQSSLTLWFSAVGPFESLLSGLVTELLLKMLLSGVKSNACDWSLFWTTSGTDELVDWLWLDDCSLSP</sequence>
<name>A0A9P8NZB8_9ASCO</name>
<comment type="caution">
    <text evidence="1">The sequence shown here is derived from an EMBL/GenBank/DDBJ whole genome shotgun (WGS) entry which is preliminary data.</text>
</comment>
<dbReference type="GeneID" id="70237691"/>
<accession>A0A9P8NZB8</accession>
<reference evidence="1" key="2">
    <citation type="submission" date="2021-01" db="EMBL/GenBank/DDBJ databases">
        <authorList>
            <person name="Schikora-Tamarit M.A."/>
        </authorList>
    </citation>
    <scope>NUCLEOTIDE SEQUENCE</scope>
    <source>
        <strain evidence="1">CBS6075</strain>
    </source>
</reference>
<dbReference type="AlphaFoldDB" id="A0A9P8NZB8"/>
<keyword evidence="2" id="KW-1185">Reference proteome</keyword>
<organism evidence="1 2">
    <name type="scientific">Ogataea philodendri</name>
    <dbReference type="NCBI Taxonomy" id="1378263"/>
    <lineage>
        <taxon>Eukaryota</taxon>
        <taxon>Fungi</taxon>
        <taxon>Dikarya</taxon>
        <taxon>Ascomycota</taxon>
        <taxon>Saccharomycotina</taxon>
        <taxon>Pichiomycetes</taxon>
        <taxon>Pichiales</taxon>
        <taxon>Pichiaceae</taxon>
        <taxon>Ogataea</taxon>
    </lineage>
</organism>
<dbReference type="RefSeq" id="XP_046059564.1">
    <property type="nucleotide sequence ID" value="XM_046206939.1"/>
</dbReference>
<reference evidence="1" key="1">
    <citation type="journal article" date="2021" name="Open Biol.">
        <title>Shared evolutionary footprints suggest mitochondrial oxidative damage underlies multiple complex I losses in fungi.</title>
        <authorList>
            <person name="Schikora-Tamarit M.A."/>
            <person name="Marcet-Houben M."/>
            <person name="Nosek J."/>
            <person name="Gabaldon T."/>
        </authorList>
    </citation>
    <scope>NUCLEOTIDE SEQUENCE</scope>
    <source>
        <strain evidence="1">CBS6075</strain>
    </source>
</reference>
<evidence type="ECO:0000313" key="2">
    <source>
        <dbReference type="Proteomes" id="UP000769157"/>
    </source>
</evidence>
<dbReference type="EMBL" id="JAEUBE010000378">
    <property type="protein sequence ID" value="KAH3662475.1"/>
    <property type="molecule type" value="Genomic_DNA"/>
</dbReference>
<evidence type="ECO:0000313" key="1">
    <source>
        <dbReference type="EMBL" id="KAH3662475.1"/>
    </source>
</evidence>